<keyword evidence="2" id="KW-1133">Transmembrane helix</keyword>
<gene>
    <name evidence="3" type="ORF">SEPCBS119000_005934</name>
</gene>
<feature type="region of interest" description="Disordered" evidence="1">
    <location>
        <begin position="238"/>
        <end position="308"/>
    </location>
</feature>
<dbReference type="PANTHER" id="PTHR37451">
    <property type="entry name" value="MARVEL DOMAIN"/>
    <property type="match status" value="1"/>
</dbReference>
<proteinExistence type="predicted"/>
<keyword evidence="2" id="KW-0812">Transmembrane</keyword>
<sequence>MLDDMRLNADRVPLYKLIFHCLQIGVSFVAWVLAIVVFRAKGSSVSGPNGWAFGVCFLSIPAWIYLIGAPRFPRTRRFAEPHVMVAIDALYCIIWLSAFAAQASFNSAGKCGDGCRASKGIVALGVFNTIFFGVTTFLSLYSLKYYQFNGQLPGYETSGPKNGGQNIDPDMAAFSTNMHDDEPYARVNNMDPDYDLEHNDYRSDMTGYGGAASTIVSGSGIDSAYNNAGSHIDSSYLRSGGGSSVSGHENPFAAREDPFGDNHGLRPAHSSASLSTSVAHSGYAPPTVHDAYDDDEPTHFPHADYDRH</sequence>
<feature type="transmembrane region" description="Helical" evidence="2">
    <location>
        <begin position="121"/>
        <end position="143"/>
    </location>
</feature>
<feature type="transmembrane region" description="Helical" evidence="2">
    <location>
        <begin position="12"/>
        <end position="38"/>
    </location>
</feature>
<evidence type="ECO:0008006" key="5">
    <source>
        <dbReference type="Google" id="ProtNLM"/>
    </source>
</evidence>
<name>A0ABP0E085_9PEZI</name>
<keyword evidence="2" id="KW-0472">Membrane</keyword>
<dbReference type="PANTHER" id="PTHR37451:SF3">
    <property type="entry name" value="MARVEL DOMAIN-CONTAINING PROTEIN"/>
    <property type="match status" value="1"/>
</dbReference>
<evidence type="ECO:0000256" key="1">
    <source>
        <dbReference type="SAM" id="MobiDB-lite"/>
    </source>
</evidence>
<feature type="transmembrane region" description="Helical" evidence="2">
    <location>
        <begin position="50"/>
        <end position="69"/>
    </location>
</feature>
<dbReference type="Proteomes" id="UP001642502">
    <property type="component" value="Unassembled WGS sequence"/>
</dbReference>
<keyword evidence="4" id="KW-1185">Reference proteome</keyword>
<feature type="compositionally biased region" description="Low complexity" evidence="1">
    <location>
        <begin position="268"/>
        <end position="281"/>
    </location>
</feature>
<evidence type="ECO:0000313" key="3">
    <source>
        <dbReference type="EMBL" id="CAK7273978.1"/>
    </source>
</evidence>
<organism evidence="3 4">
    <name type="scientific">Sporothrix epigloea</name>
    <dbReference type="NCBI Taxonomy" id="1892477"/>
    <lineage>
        <taxon>Eukaryota</taxon>
        <taxon>Fungi</taxon>
        <taxon>Dikarya</taxon>
        <taxon>Ascomycota</taxon>
        <taxon>Pezizomycotina</taxon>
        <taxon>Sordariomycetes</taxon>
        <taxon>Sordariomycetidae</taxon>
        <taxon>Ophiostomatales</taxon>
        <taxon>Ophiostomataceae</taxon>
        <taxon>Sporothrix</taxon>
    </lineage>
</organism>
<accession>A0ABP0E085</accession>
<protein>
    <recommendedName>
        <fullName evidence="5">Chaperone-binding protein</fullName>
    </recommendedName>
</protein>
<reference evidence="3 4" key="1">
    <citation type="submission" date="2024-01" db="EMBL/GenBank/DDBJ databases">
        <authorList>
            <person name="Allen C."/>
            <person name="Tagirdzhanova G."/>
        </authorList>
    </citation>
    <scope>NUCLEOTIDE SEQUENCE [LARGE SCALE GENOMIC DNA]</scope>
    <source>
        <strain evidence="3 4">CBS 119000</strain>
    </source>
</reference>
<evidence type="ECO:0000313" key="4">
    <source>
        <dbReference type="Proteomes" id="UP001642502"/>
    </source>
</evidence>
<dbReference type="EMBL" id="CAWUON010000127">
    <property type="protein sequence ID" value="CAK7273978.1"/>
    <property type="molecule type" value="Genomic_DNA"/>
</dbReference>
<feature type="transmembrane region" description="Helical" evidence="2">
    <location>
        <begin position="81"/>
        <end position="101"/>
    </location>
</feature>
<comment type="caution">
    <text evidence="3">The sequence shown here is derived from an EMBL/GenBank/DDBJ whole genome shotgun (WGS) entry which is preliminary data.</text>
</comment>
<feature type="compositionally biased region" description="Basic and acidic residues" evidence="1">
    <location>
        <begin position="297"/>
        <end position="308"/>
    </location>
</feature>
<evidence type="ECO:0000256" key="2">
    <source>
        <dbReference type="SAM" id="Phobius"/>
    </source>
</evidence>
<feature type="compositionally biased region" description="Basic and acidic residues" evidence="1">
    <location>
        <begin position="254"/>
        <end position="264"/>
    </location>
</feature>